<name>A0A1E3QRE8_9ASCO</name>
<proteinExistence type="predicted"/>
<dbReference type="AlphaFoldDB" id="A0A1E3QRE8"/>
<sequence length="61" mass="7003">MDEQFVDDENTLSFHPYHSANGGRTEADKTPTRALRFPLVYVHLSAMYGLRVTHCLTVVFF</sequence>
<evidence type="ECO:0000313" key="2">
    <source>
        <dbReference type="EMBL" id="ODQ80269.1"/>
    </source>
</evidence>
<feature type="compositionally biased region" description="Acidic residues" evidence="1">
    <location>
        <begin position="1"/>
        <end position="10"/>
    </location>
</feature>
<dbReference type="EMBL" id="KV454430">
    <property type="protein sequence ID" value="ODQ80269.1"/>
    <property type="molecule type" value="Genomic_DNA"/>
</dbReference>
<evidence type="ECO:0000256" key="1">
    <source>
        <dbReference type="SAM" id="MobiDB-lite"/>
    </source>
</evidence>
<accession>A0A1E3QRE8</accession>
<gene>
    <name evidence="2" type="ORF">BABINDRAFT_161234</name>
</gene>
<protein>
    <submittedName>
        <fullName evidence="2">Uncharacterized protein</fullName>
    </submittedName>
</protein>
<organism evidence="2 3">
    <name type="scientific">Babjeviella inositovora NRRL Y-12698</name>
    <dbReference type="NCBI Taxonomy" id="984486"/>
    <lineage>
        <taxon>Eukaryota</taxon>
        <taxon>Fungi</taxon>
        <taxon>Dikarya</taxon>
        <taxon>Ascomycota</taxon>
        <taxon>Saccharomycotina</taxon>
        <taxon>Pichiomycetes</taxon>
        <taxon>Serinales incertae sedis</taxon>
        <taxon>Babjeviella</taxon>
    </lineage>
</organism>
<evidence type="ECO:0000313" key="3">
    <source>
        <dbReference type="Proteomes" id="UP000094336"/>
    </source>
</evidence>
<dbReference type="Proteomes" id="UP000094336">
    <property type="component" value="Unassembled WGS sequence"/>
</dbReference>
<keyword evidence="3" id="KW-1185">Reference proteome</keyword>
<dbReference type="RefSeq" id="XP_018985597.1">
    <property type="nucleotide sequence ID" value="XM_019128709.1"/>
</dbReference>
<dbReference type="GeneID" id="30146562"/>
<feature type="region of interest" description="Disordered" evidence="1">
    <location>
        <begin position="1"/>
        <end position="29"/>
    </location>
</feature>
<reference evidence="3" key="1">
    <citation type="submission" date="2016-05" db="EMBL/GenBank/DDBJ databases">
        <title>Comparative genomics of biotechnologically important yeasts.</title>
        <authorList>
            <consortium name="DOE Joint Genome Institute"/>
            <person name="Riley R."/>
            <person name="Haridas S."/>
            <person name="Wolfe K.H."/>
            <person name="Lopes M.R."/>
            <person name="Hittinger C.T."/>
            <person name="Goker M."/>
            <person name="Salamov A."/>
            <person name="Wisecaver J."/>
            <person name="Long T.M."/>
            <person name="Aerts A.L."/>
            <person name="Barry K."/>
            <person name="Choi C."/>
            <person name="Clum A."/>
            <person name="Coughlan A.Y."/>
            <person name="Deshpande S."/>
            <person name="Douglass A.P."/>
            <person name="Hanson S.J."/>
            <person name="Klenk H.-P."/>
            <person name="Labutti K."/>
            <person name="Lapidus A."/>
            <person name="Lindquist E."/>
            <person name="Lipzen A."/>
            <person name="Meier-Kolthoff J.P."/>
            <person name="Ohm R.A."/>
            <person name="Otillar R.P."/>
            <person name="Pangilinan J."/>
            <person name="Peng Y."/>
            <person name="Rokas A."/>
            <person name="Rosa C.A."/>
            <person name="Scheuner C."/>
            <person name="Sibirny A.A."/>
            <person name="Slot J.C."/>
            <person name="Stielow J.B."/>
            <person name="Sun H."/>
            <person name="Kurtzman C.P."/>
            <person name="Blackwell M."/>
            <person name="Grigoriev I.V."/>
            <person name="Jeffries T.W."/>
        </authorList>
    </citation>
    <scope>NUCLEOTIDE SEQUENCE [LARGE SCALE GENOMIC DNA]</scope>
    <source>
        <strain evidence="3">NRRL Y-12698</strain>
    </source>
</reference>